<evidence type="ECO:0000256" key="1">
    <source>
        <dbReference type="ARBA" id="ARBA00022490"/>
    </source>
</evidence>
<dbReference type="EC" id="2.1.1.-" evidence="6"/>
<dbReference type="HAMAP" id="MF_00074">
    <property type="entry name" value="16SrRNA_methyltr_G"/>
    <property type="match status" value="1"/>
</dbReference>
<comment type="subcellular location">
    <subcellularLocation>
        <location evidence="6">Cytoplasm</location>
    </subcellularLocation>
</comment>
<dbReference type="InterPro" id="IPR003682">
    <property type="entry name" value="rRNA_ssu_MeTfrase_G"/>
</dbReference>
<dbReference type="Gene3D" id="3.40.50.150">
    <property type="entry name" value="Vaccinia Virus protein VP39"/>
    <property type="match status" value="1"/>
</dbReference>
<evidence type="ECO:0000256" key="2">
    <source>
        <dbReference type="ARBA" id="ARBA00022552"/>
    </source>
</evidence>
<dbReference type="SUPFAM" id="SSF53335">
    <property type="entry name" value="S-adenosyl-L-methionine-dependent methyltransferases"/>
    <property type="match status" value="1"/>
</dbReference>
<evidence type="ECO:0000256" key="6">
    <source>
        <dbReference type="HAMAP-Rule" id="MF_00074"/>
    </source>
</evidence>
<dbReference type="EMBL" id="AP028654">
    <property type="protein sequence ID" value="BEP30448.1"/>
    <property type="molecule type" value="Genomic_DNA"/>
</dbReference>
<dbReference type="PANTHER" id="PTHR31760:SF0">
    <property type="entry name" value="S-ADENOSYL-L-METHIONINE-DEPENDENT METHYLTRANSFERASES SUPERFAMILY PROTEIN"/>
    <property type="match status" value="1"/>
</dbReference>
<dbReference type="AlphaFoldDB" id="A0AAU9EA89"/>
<dbReference type="KEGG" id="hprf:HLPR_27790"/>
<gene>
    <name evidence="6 7" type="primary">rsmG</name>
    <name evidence="7" type="ORF">HLPR_27790</name>
</gene>
<dbReference type="CDD" id="cd02440">
    <property type="entry name" value="AdoMet_MTases"/>
    <property type="match status" value="1"/>
</dbReference>
<dbReference type="Proteomes" id="UP001321786">
    <property type="component" value="Chromosome"/>
</dbReference>
<dbReference type="Pfam" id="PF02527">
    <property type="entry name" value="GidB"/>
    <property type="match status" value="1"/>
</dbReference>
<proteinExistence type="inferred from homology"/>
<evidence type="ECO:0000256" key="5">
    <source>
        <dbReference type="ARBA" id="ARBA00022691"/>
    </source>
</evidence>
<evidence type="ECO:0000256" key="4">
    <source>
        <dbReference type="ARBA" id="ARBA00022679"/>
    </source>
</evidence>
<dbReference type="PIRSF" id="PIRSF003078">
    <property type="entry name" value="GidB"/>
    <property type="match status" value="1"/>
</dbReference>
<name>A0AAU9EA89_9FIRM</name>
<keyword evidence="5 6" id="KW-0949">S-adenosyl-L-methionine</keyword>
<keyword evidence="2 6" id="KW-0698">rRNA processing</keyword>
<dbReference type="GO" id="GO:0070043">
    <property type="term" value="F:rRNA (guanine-N7-)-methyltransferase activity"/>
    <property type="evidence" value="ECO:0007669"/>
    <property type="project" value="UniProtKB-UniRule"/>
</dbReference>
<comment type="function">
    <text evidence="6">Specifically methylates the N7 position of a guanine in 16S rRNA.</text>
</comment>
<dbReference type="RefSeq" id="WP_338536034.1">
    <property type="nucleotide sequence ID" value="NZ_AP028654.1"/>
</dbReference>
<dbReference type="GO" id="GO:0005829">
    <property type="term" value="C:cytosol"/>
    <property type="evidence" value="ECO:0007669"/>
    <property type="project" value="TreeGrafter"/>
</dbReference>
<sequence length="238" mass="26964">MNYEKIMQEGLEKYHIKNDEYINASFLKYRELIKEWNKKINLTSITEDEEIATKHFIDSIATILTEKIVDNVKVIDVGTGAGFPGIPLKIVNRSIDLTLLDSLKKRIDFLKIVADELNLDKITCLHGRAEDYGKNISYREKYDISISRAVANLSSLAEYCLPFVKIGGYFISLKGPKALDEIRTAENAINKLGGKIEGIIKVDLMDEEINHQIIVIKKITNTPKKFPRKAGLPSKKPL</sequence>
<evidence type="ECO:0000313" key="7">
    <source>
        <dbReference type="EMBL" id="BEP30448.1"/>
    </source>
</evidence>
<keyword evidence="1 6" id="KW-0963">Cytoplasm</keyword>
<organism evidence="7 8">
    <name type="scientific">Helicovermis profundi</name>
    <dbReference type="NCBI Taxonomy" id="3065157"/>
    <lineage>
        <taxon>Bacteria</taxon>
        <taxon>Bacillati</taxon>
        <taxon>Bacillota</taxon>
        <taxon>Clostridia</taxon>
        <taxon>Helicovermis</taxon>
    </lineage>
</organism>
<dbReference type="FunFam" id="3.40.50.150:FF:000041">
    <property type="entry name" value="Ribosomal RNA small subunit methyltransferase G"/>
    <property type="match status" value="1"/>
</dbReference>
<comment type="similarity">
    <text evidence="6">Belongs to the methyltransferase superfamily. RNA methyltransferase RsmG family.</text>
</comment>
<feature type="binding site" evidence="6">
    <location>
        <position position="148"/>
    </location>
    <ligand>
        <name>S-adenosyl-L-methionine</name>
        <dbReference type="ChEBI" id="CHEBI:59789"/>
    </ligand>
</feature>
<dbReference type="NCBIfam" id="TIGR00138">
    <property type="entry name" value="rsmG_gidB"/>
    <property type="match status" value="1"/>
</dbReference>
<accession>A0AAU9EA89</accession>
<evidence type="ECO:0000256" key="3">
    <source>
        <dbReference type="ARBA" id="ARBA00022603"/>
    </source>
</evidence>
<evidence type="ECO:0000313" key="8">
    <source>
        <dbReference type="Proteomes" id="UP001321786"/>
    </source>
</evidence>
<keyword evidence="8" id="KW-1185">Reference proteome</keyword>
<protein>
    <recommendedName>
        <fullName evidence="6">Ribosomal RNA small subunit methyltransferase G</fullName>
        <ecNumber evidence="6">2.1.1.-</ecNumber>
    </recommendedName>
    <alternativeName>
        <fullName evidence="6">16S rRNA 7-methylguanosine methyltransferase</fullName>
        <shortName evidence="6">16S rRNA m7G methyltransferase</shortName>
    </alternativeName>
</protein>
<feature type="binding site" evidence="6">
    <location>
        <position position="78"/>
    </location>
    <ligand>
        <name>S-adenosyl-L-methionine</name>
        <dbReference type="ChEBI" id="CHEBI:59789"/>
    </ligand>
</feature>
<feature type="binding site" evidence="6">
    <location>
        <begin position="129"/>
        <end position="130"/>
    </location>
    <ligand>
        <name>S-adenosyl-L-methionine</name>
        <dbReference type="ChEBI" id="CHEBI:59789"/>
    </ligand>
</feature>
<dbReference type="PANTHER" id="PTHR31760">
    <property type="entry name" value="S-ADENOSYL-L-METHIONINE-DEPENDENT METHYLTRANSFERASES SUPERFAMILY PROTEIN"/>
    <property type="match status" value="1"/>
</dbReference>
<comment type="caution">
    <text evidence="6">Lacks conserved residue(s) required for the propagation of feature annotation.</text>
</comment>
<keyword evidence="4 6" id="KW-0808">Transferase</keyword>
<reference evidence="7 8" key="1">
    <citation type="submission" date="2023-08" db="EMBL/GenBank/DDBJ databases">
        <title>Helicovermis profunda gen. nov., sp. nov., a novel mesophilic, fermentative bacterium within the Bacillota from a deep-sea hydrothermal vent chimney.</title>
        <authorList>
            <person name="Miyazaki U."/>
            <person name="Mizutani D."/>
            <person name="Hashimoto Y."/>
            <person name="Tame A."/>
            <person name="Sawayama S."/>
            <person name="Miyazaki J."/>
            <person name="Takai K."/>
            <person name="Nakagawa S."/>
        </authorList>
    </citation>
    <scope>NUCLEOTIDE SEQUENCE [LARGE SCALE GENOMIC DNA]</scope>
    <source>
        <strain evidence="7 8">S502</strain>
    </source>
</reference>
<feature type="binding site" evidence="6">
    <location>
        <position position="83"/>
    </location>
    <ligand>
        <name>S-adenosyl-L-methionine</name>
        <dbReference type="ChEBI" id="CHEBI:59789"/>
    </ligand>
</feature>
<keyword evidence="3 6" id="KW-0489">Methyltransferase</keyword>
<dbReference type="InterPro" id="IPR029063">
    <property type="entry name" value="SAM-dependent_MTases_sf"/>
</dbReference>